<gene>
    <name evidence="2" type="ORF">J2S03_000151</name>
</gene>
<protein>
    <submittedName>
        <fullName evidence="2">ABC-type multidrug transport system permease subunit</fullName>
    </submittedName>
</protein>
<feature type="transmembrane region" description="Helical" evidence="1">
    <location>
        <begin position="71"/>
        <end position="88"/>
    </location>
</feature>
<dbReference type="EMBL" id="JAUSTP010000001">
    <property type="protein sequence ID" value="MDQ0188347.1"/>
    <property type="molecule type" value="Genomic_DNA"/>
</dbReference>
<evidence type="ECO:0000313" key="3">
    <source>
        <dbReference type="Proteomes" id="UP001232973"/>
    </source>
</evidence>
<accession>A0ABT9XDH0</accession>
<keyword evidence="1" id="KW-0812">Transmembrane</keyword>
<sequence>MFEIEDKVVYAMASLRFLSSCVECLGAVLMLYFGTAHKALQVNGALALVGPFVLVTVTFLGIAGMAGQVPWWKIGLIVVGVGCILTGARG</sequence>
<keyword evidence="3" id="KW-1185">Reference proteome</keyword>
<keyword evidence="1" id="KW-1133">Transmembrane helix</keyword>
<dbReference type="InterPro" id="IPR020390">
    <property type="entry name" value="Uncharacterised_YqhV"/>
</dbReference>
<proteinExistence type="predicted"/>
<keyword evidence="1" id="KW-0472">Membrane</keyword>
<organism evidence="2 3">
    <name type="scientific">Alicyclobacillus cycloheptanicus</name>
    <dbReference type="NCBI Taxonomy" id="1457"/>
    <lineage>
        <taxon>Bacteria</taxon>
        <taxon>Bacillati</taxon>
        <taxon>Bacillota</taxon>
        <taxon>Bacilli</taxon>
        <taxon>Bacillales</taxon>
        <taxon>Alicyclobacillaceae</taxon>
        <taxon>Alicyclobacillus</taxon>
    </lineage>
</organism>
<feature type="transmembrane region" description="Helical" evidence="1">
    <location>
        <begin position="45"/>
        <end position="65"/>
    </location>
</feature>
<dbReference type="Proteomes" id="UP001232973">
    <property type="component" value="Unassembled WGS sequence"/>
</dbReference>
<reference evidence="2 3" key="1">
    <citation type="submission" date="2023-07" db="EMBL/GenBank/DDBJ databases">
        <title>Genomic Encyclopedia of Type Strains, Phase IV (KMG-IV): sequencing the most valuable type-strain genomes for metagenomic binning, comparative biology and taxonomic classification.</title>
        <authorList>
            <person name="Goeker M."/>
        </authorList>
    </citation>
    <scope>NUCLEOTIDE SEQUENCE [LARGE SCALE GENOMIC DNA]</scope>
    <source>
        <strain evidence="2 3">DSM 4006</strain>
    </source>
</reference>
<dbReference type="Pfam" id="PF10942">
    <property type="entry name" value="DUF2619"/>
    <property type="match status" value="1"/>
</dbReference>
<evidence type="ECO:0000313" key="2">
    <source>
        <dbReference type="EMBL" id="MDQ0188347.1"/>
    </source>
</evidence>
<comment type="caution">
    <text evidence="2">The sequence shown here is derived from an EMBL/GenBank/DDBJ whole genome shotgun (WGS) entry which is preliminary data.</text>
</comment>
<feature type="transmembrane region" description="Helical" evidence="1">
    <location>
        <begin position="12"/>
        <end position="33"/>
    </location>
</feature>
<evidence type="ECO:0000256" key="1">
    <source>
        <dbReference type="SAM" id="Phobius"/>
    </source>
</evidence>
<name>A0ABT9XDH0_9BACL</name>
<dbReference type="RefSeq" id="WP_274455751.1">
    <property type="nucleotide sequence ID" value="NZ_CP067097.1"/>
</dbReference>